<dbReference type="GO" id="GO:0016787">
    <property type="term" value="F:hydrolase activity"/>
    <property type="evidence" value="ECO:0007669"/>
    <property type="project" value="UniProtKB-KW"/>
</dbReference>
<dbReference type="InterPro" id="IPR041677">
    <property type="entry name" value="DNA2/NAM7_AAA_11"/>
</dbReference>
<dbReference type="Gene3D" id="3.40.50.300">
    <property type="entry name" value="P-loop containing nucleotide triphosphate hydrolases"/>
    <property type="match status" value="2"/>
</dbReference>
<dbReference type="GO" id="GO:0004386">
    <property type="term" value="F:helicase activity"/>
    <property type="evidence" value="ECO:0007669"/>
    <property type="project" value="UniProtKB-KW"/>
</dbReference>
<evidence type="ECO:0000313" key="8">
    <source>
        <dbReference type="EMBL" id="MPA41221.1"/>
    </source>
</evidence>
<dbReference type="PANTHER" id="PTHR10887:SF522">
    <property type="entry name" value="P-LOOP CONTAINING NUCLEOSIDE TRIPHOSPHATE HYDROLASES SUPERFAMILY PROTEIN"/>
    <property type="match status" value="1"/>
</dbReference>
<feature type="region of interest" description="Disordered" evidence="5">
    <location>
        <begin position="104"/>
        <end position="137"/>
    </location>
</feature>
<evidence type="ECO:0000259" key="6">
    <source>
        <dbReference type="Pfam" id="PF13086"/>
    </source>
</evidence>
<protein>
    <recommendedName>
        <fullName evidence="9">Helicase MAGATAMA 3</fullName>
    </recommendedName>
</protein>
<dbReference type="GO" id="GO:0005524">
    <property type="term" value="F:ATP binding"/>
    <property type="evidence" value="ECO:0007669"/>
    <property type="project" value="UniProtKB-KW"/>
</dbReference>
<dbReference type="InterPro" id="IPR045055">
    <property type="entry name" value="DNA2/NAM7-like"/>
</dbReference>
<organism evidence="8">
    <name type="scientific">Davidia involucrata</name>
    <name type="common">Dove tree</name>
    <dbReference type="NCBI Taxonomy" id="16924"/>
    <lineage>
        <taxon>Eukaryota</taxon>
        <taxon>Viridiplantae</taxon>
        <taxon>Streptophyta</taxon>
        <taxon>Embryophyta</taxon>
        <taxon>Tracheophyta</taxon>
        <taxon>Spermatophyta</taxon>
        <taxon>Magnoliopsida</taxon>
        <taxon>eudicotyledons</taxon>
        <taxon>Gunneridae</taxon>
        <taxon>Pentapetalae</taxon>
        <taxon>asterids</taxon>
        <taxon>Cornales</taxon>
        <taxon>Nyssaceae</taxon>
        <taxon>Davidia</taxon>
    </lineage>
</organism>
<evidence type="ECO:0008006" key="9">
    <source>
        <dbReference type="Google" id="ProtNLM"/>
    </source>
</evidence>
<dbReference type="CDD" id="cd18808">
    <property type="entry name" value="SF1_C_Upf1"/>
    <property type="match status" value="1"/>
</dbReference>
<dbReference type="Pfam" id="PF13086">
    <property type="entry name" value="AAA_11"/>
    <property type="match status" value="1"/>
</dbReference>
<dbReference type="AlphaFoldDB" id="A0A5B6ZB49"/>
<reference evidence="8" key="1">
    <citation type="submission" date="2019-08" db="EMBL/GenBank/DDBJ databases">
        <title>Reference gene set and small RNA set construction with multiple tissues from Davidia involucrata Baill.</title>
        <authorList>
            <person name="Yang H."/>
            <person name="Zhou C."/>
            <person name="Li G."/>
            <person name="Wang J."/>
            <person name="Gao P."/>
            <person name="Wang M."/>
            <person name="Wang R."/>
            <person name="Zhao Y."/>
        </authorList>
    </citation>
    <scope>NUCLEOTIDE SEQUENCE</scope>
    <source>
        <tissue evidence="8">Mixed with DoveR01_LX</tissue>
    </source>
</reference>
<feature type="compositionally biased region" description="Acidic residues" evidence="5">
    <location>
        <begin position="108"/>
        <end position="124"/>
    </location>
</feature>
<evidence type="ECO:0000256" key="5">
    <source>
        <dbReference type="SAM" id="MobiDB-lite"/>
    </source>
</evidence>
<feature type="region of interest" description="Disordered" evidence="5">
    <location>
        <begin position="803"/>
        <end position="835"/>
    </location>
</feature>
<evidence type="ECO:0000256" key="2">
    <source>
        <dbReference type="ARBA" id="ARBA00022801"/>
    </source>
</evidence>
<dbReference type="Pfam" id="PF13087">
    <property type="entry name" value="AAA_12"/>
    <property type="match status" value="1"/>
</dbReference>
<feature type="compositionally biased region" description="Basic and acidic residues" evidence="5">
    <location>
        <begin position="821"/>
        <end position="835"/>
    </location>
</feature>
<name>A0A5B6ZB49_DAVIN</name>
<proteinExistence type="predicted"/>
<dbReference type="InterPro" id="IPR027417">
    <property type="entry name" value="P-loop_NTPase"/>
</dbReference>
<feature type="domain" description="DNA2/NAM7 helicase helicase" evidence="6">
    <location>
        <begin position="4"/>
        <end position="376"/>
    </location>
</feature>
<dbReference type="GO" id="GO:0005694">
    <property type="term" value="C:chromosome"/>
    <property type="evidence" value="ECO:0007669"/>
    <property type="project" value="UniProtKB-ARBA"/>
</dbReference>
<dbReference type="FunFam" id="3.40.50.300:FF:000326">
    <property type="entry name" value="P-loop containing nucleoside triphosphate hydrolase"/>
    <property type="match status" value="1"/>
</dbReference>
<evidence type="ECO:0000256" key="4">
    <source>
        <dbReference type="ARBA" id="ARBA00022840"/>
    </source>
</evidence>
<accession>A0A5B6ZB49</accession>
<dbReference type="InterPro" id="IPR047187">
    <property type="entry name" value="SF1_C_Upf1"/>
</dbReference>
<evidence type="ECO:0000256" key="3">
    <source>
        <dbReference type="ARBA" id="ARBA00022806"/>
    </source>
</evidence>
<gene>
    <name evidence="8" type="ORF">Din_010662</name>
</gene>
<dbReference type="SUPFAM" id="SSF52540">
    <property type="entry name" value="P-loop containing nucleoside triphosphate hydrolases"/>
    <property type="match status" value="1"/>
</dbReference>
<keyword evidence="1" id="KW-0547">Nucleotide-binding</keyword>
<dbReference type="EMBL" id="GHES01010662">
    <property type="protein sequence ID" value="MPA41221.1"/>
    <property type="molecule type" value="Transcribed_RNA"/>
</dbReference>
<dbReference type="InterPro" id="IPR041679">
    <property type="entry name" value="DNA2/NAM7-like_C"/>
</dbReference>
<evidence type="ECO:0000256" key="1">
    <source>
        <dbReference type="ARBA" id="ARBA00022741"/>
    </source>
</evidence>
<feature type="compositionally biased region" description="Basic and acidic residues" evidence="5">
    <location>
        <begin position="173"/>
        <end position="194"/>
    </location>
</feature>
<sequence length="835" mass="95311">MKCRTLTCAPTNIAVLGVTTRLMSLVTDAPEYDTYGLGDIVLFGNGERMKIDDREELFDVFLDYRISILASCFAPLSGWKISIEWMINLLEDPEKQYRLYLEKGKEKDDDDDEDKIEEQEEEEGISGNGMLNSSRGKEEEIYDQDFKDANKKEIWKKVIVQNLKENKNKKKQKDKEPSQEKNQLKCNKKDKDDVTRVKENKGKVGNKHDGLLTCEEFVKNRFNFIRNRLTFCIINLYTHLPTSFISLVVVKKMIRVVGLLESVGTLLHKRFTKLSSAKTECLQILRYLHERFSVPNIFEYDKIRSFCLQNACLIFCTASSSVKLHTEGMTPLELLVIDEAAQLKECETMIPLQLAGLRHAILIGDERQLPAMVQSKICEKAEFGRSLFERLVLLGHSKHLLNVQYRMHPSISLFPNKEFYDKRILDGPNVKERIYDRRFLRGKMYGSYSFINVTDGKEDFDLGHSQKNMVEVAVVSEIVANLFKESVATKQKVSVGCISPYKAQVFAIQEKLGKRYSADPNSDFSVSVRSIDGFQGGEEDVIIISTVRCNESGSIGFLSNRQRANVALTRARYCLWILGNGATLIKNNSVWKKLIKDAETRGCLFNANEDNNLVQAIKSALIELDQLDTLLNINSQLFRDARWKVCFSNDFLKSMARIKSIEVRKEVLSLLTKLSSGWRQPQNDRILNDMNGTSFQLLELYKVKKLLNLIWTVDIQKENSKYIQVLRVWDILPLCDIPKLAQHLNNLFRSLTVNTMNRCVCKSVEGNLVVPMTWPADSDAVSETSLADADSVQFLESQVASLSLRDEPESSTTSYGNHMKFKTESGAKTDGMNKR</sequence>
<keyword evidence="2" id="KW-0378">Hydrolase</keyword>
<keyword evidence="4" id="KW-0067">ATP-binding</keyword>
<feature type="region of interest" description="Disordered" evidence="5">
    <location>
        <begin position="166"/>
        <end position="194"/>
    </location>
</feature>
<feature type="domain" description="DNA2/NAM7 helicase-like C-terminal" evidence="7">
    <location>
        <begin position="384"/>
        <end position="580"/>
    </location>
</feature>
<keyword evidence="3" id="KW-0347">Helicase</keyword>
<dbReference type="PANTHER" id="PTHR10887">
    <property type="entry name" value="DNA2/NAM7 HELICASE FAMILY"/>
    <property type="match status" value="1"/>
</dbReference>
<evidence type="ECO:0000259" key="7">
    <source>
        <dbReference type="Pfam" id="PF13087"/>
    </source>
</evidence>